<dbReference type="InterPro" id="IPR006439">
    <property type="entry name" value="HAD-SF_hydro_IA"/>
</dbReference>
<gene>
    <name evidence="1" type="ORF">ENX68_06490</name>
</gene>
<sequence length="206" mass="24156">MIKIILFDLDGTLYKSTEVYQKFAEAAYHTYAKIKNTTVDEAKQVLEQKRDEMKRKKGYAVPYTLALLSFGIPIEEWHRENINFFNAGDFLKEDQNLKDILGILKKRYKIGVFTNNNKIQTERILKAIGIYELFDYIFTYETFKLIKPDPKIFKMVLKTLNLKPEECLMVGDRYYVDLLPAKEQGMEIYEVSGPEDIKSLLKILDL</sequence>
<dbReference type="InterPro" id="IPR050155">
    <property type="entry name" value="HAD-like_hydrolase_sf"/>
</dbReference>
<evidence type="ECO:0000313" key="1">
    <source>
        <dbReference type="EMBL" id="HGE78625.1"/>
    </source>
</evidence>
<dbReference type="InterPro" id="IPR036412">
    <property type="entry name" value="HAD-like_sf"/>
</dbReference>
<dbReference type="GO" id="GO:0008967">
    <property type="term" value="F:phosphoglycolate phosphatase activity"/>
    <property type="evidence" value="ECO:0007669"/>
    <property type="project" value="TreeGrafter"/>
</dbReference>
<dbReference type="SUPFAM" id="SSF56784">
    <property type="entry name" value="HAD-like"/>
    <property type="match status" value="1"/>
</dbReference>
<name>A0A7V3VV22_UNCW3</name>
<dbReference type="Gene3D" id="1.10.150.520">
    <property type="match status" value="1"/>
</dbReference>
<comment type="caution">
    <text evidence="1">The sequence shown here is derived from an EMBL/GenBank/DDBJ whole genome shotgun (WGS) entry which is preliminary data.</text>
</comment>
<dbReference type="NCBIfam" id="TIGR01549">
    <property type="entry name" value="HAD-SF-IA-v1"/>
    <property type="match status" value="1"/>
</dbReference>
<dbReference type="PANTHER" id="PTHR43434:SF1">
    <property type="entry name" value="PHOSPHOGLYCOLATE PHOSPHATASE"/>
    <property type="match status" value="1"/>
</dbReference>
<dbReference type="EMBL" id="DTOZ01000158">
    <property type="protein sequence ID" value="HGE78625.1"/>
    <property type="molecule type" value="Genomic_DNA"/>
</dbReference>
<dbReference type="PRINTS" id="PR00413">
    <property type="entry name" value="HADHALOGNASE"/>
</dbReference>
<dbReference type="SFLD" id="SFLDS00003">
    <property type="entry name" value="Haloacid_Dehalogenase"/>
    <property type="match status" value="1"/>
</dbReference>
<organism evidence="1">
    <name type="scientific">candidate division WOR-3 bacterium</name>
    <dbReference type="NCBI Taxonomy" id="2052148"/>
    <lineage>
        <taxon>Bacteria</taxon>
        <taxon>Bacteria division WOR-3</taxon>
    </lineage>
</organism>
<dbReference type="Pfam" id="PF00702">
    <property type="entry name" value="Hydrolase"/>
    <property type="match status" value="1"/>
</dbReference>
<dbReference type="AlphaFoldDB" id="A0A7V3VV22"/>
<dbReference type="GO" id="GO:0006281">
    <property type="term" value="P:DNA repair"/>
    <property type="evidence" value="ECO:0007669"/>
    <property type="project" value="TreeGrafter"/>
</dbReference>
<dbReference type="NCBIfam" id="TIGR01509">
    <property type="entry name" value="HAD-SF-IA-v3"/>
    <property type="match status" value="1"/>
</dbReference>
<dbReference type="SFLD" id="SFLDG01129">
    <property type="entry name" value="C1.5:_HAD__Beta-PGM__Phosphata"/>
    <property type="match status" value="1"/>
</dbReference>
<dbReference type="InterPro" id="IPR023214">
    <property type="entry name" value="HAD_sf"/>
</dbReference>
<protein>
    <submittedName>
        <fullName evidence="1">HAD family hydrolase</fullName>
    </submittedName>
</protein>
<reference evidence="1" key="1">
    <citation type="journal article" date="2020" name="mSystems">
        <title>Genome- and Community-Level Interaction Insights into Carbon Utilization and Element Cycling Functions of Hydrothermarchaeota in Hydrothermal Sediment.</title>
        <authorList>
            <person name="Zhou Z."/>
            <person name="Liu Y."/>
            <person name="Xu W."/>
            <person name="Pan J."/>
            <person name="Luo Z.H."/>
            <person name="Li M."/>
        </authorList>
    </citation>
    <scope>NUCLEOTIDE SEQUENCE [LARGE SCALE GENOMIC DNA]</scope>
    <source>
        <strain evidence="1">SpSt-961</strain>
    </source>
</reference>
<dbReference type="Gene3D" id="3.40.50.1000">
    <property type="entry name" value="HAD superfamily/HAD-like"/>
    <property type="match status" value="1"/>
</dbReference>
<accession>A0A7V3VV22</accession>
<dbReference type="PANTHER" id="PTHR43434">
    <property type="entry name" value="PHOSPHOGLYCOLATE PHOSPHATASE"/>
    <property type="match status" value="1"/>
</dbReference>
<keyword evidence="1" id="KW-0378">Hydrolase</keyword>
<proteinExistence type="predicted"/>